<dbReference type="InterPro" id="IPR008274">
    <property type="entry name" value="AldOxase/xan_DH_MoCoBD1"/>
</dbReference>
<dbReference type="GeneID" id="65563723"/>
<dbReference type="PANTHER" id="PTHR11908:SF132">
    <property type="entry name" value="ALDEHYDE OXIDASE 1-RELATED"/>
    <property type="match status" value="1"/>
</dbReference>
<dbReference type="AlphaFoldDB" id="A0A8F5BQ20"/>
<dbReference type="OrthoDB" id="57164at2157"/>
<dbReference type="Pfam" id="PF20256">
    <property type="entry name" value="MoCoBD_2"/>
    <property type="match status" value="1"/>
</dbReference>
<dbReference type="InterPro" id="IPR016208">
    <property type="entry name" value="Ald_Oxase/xanthine_DH-like"/>
</dbReference>
<organism evidence="3 4">
    <name type="scientific">Saccharolobus shibatae (strain ATCC 51178 / DSM 5389 / JCM 8931 / NBRC 15437 / B12)</name>
    <name type="common">Sulfolobus shibatae</name>
    <dbReference type="NCBI Taxonomy" id="523848"/>
    <lineage>
        <taxon>Archaea</taxon>
        <taxon>Thermoproteota</taxon>
        <taxon>Thermoprotei</taxon>
        <taxon>Sulfolobales</taxon>
        <taxon>Sulfolobaceae</taxon>
        <taxon>Saccharolobus</taxon>
    </lineage>
</organism>
<evidence type="ECO:0000313" key="3">
    <source>
        <dbReference type="EMBL" id="QXJ29373.1"/>
    </source>
</evidence>
<gene>
    <name evidence="3" type="ORF">J5U23_02242</name>
</gene>
<reference evidence="3" key="1">
    <citation type="journal article" date="2021" name="Environ. Microbiol.">
        <title>New insights into the diversity and evolution of the archaeal mobilome from three complete genomes of Saccharolobus shibatae.</title>
        <authorList>
            <person name="Medvedeva S."/>
            <person name="Brandt D."/>
            <person name="Cvirkaite-Krupovic V."/>
            <person name="Liu Y."/>
            <person name="Severinov K."/>
            <person name="Ishino S."/>
            <person name="Ishino Y."/>
            <person name="Prangishvili D."/>
            <person name="Kalinowski J."/>
            <person name="Krupovic M."/>
        </authorList>
    </citation>
    <scope>NUCLEOTIDE SEQUENCE</scope>
    <source>
        <strain evidence="3">B12</strain>
    </source>
</reference>
<dbReference type="RefSeq" id="WP_218266144.1">
    <property type="nucleotide sequence ID" value="NZ_CP077717.1"/>
</dbReference>
<dbReference type="SMART" id="SM01008">
    <property type="entry name" value="Ald_Xan_dh_C"/>
    <property type="match status" value="1"/>
</dbReference>
<dbReference type="PANTHER" id="PTHR11908">
    <property type="entry name" value="XANTHINE DEHYDROGENASE"/>
    <property type="match status" value="1"/>
</dbReference>
<evidence type="ECO:0000259" key="2">
    <source>
        <dbReference type="SMART" id="SM01008"/>
    </source>
</evidence>
<dbReference type="GO" id="GO:0043885">
    <property type="term" value="F:anaerobic carbon-monoxide dehydrogenase activity"/>
    <property type="evidence" value="ECO:0007669"/>
    <property type="project" value="UniProtKB-EC"/>
</dbReference>
<dbReference type="Pfam" id="PF01315">
    <property type="entry name" value="Ald_Xan_dh_C"/>
    <property type="match status" value="1"/>
</dbReference>
<protein>
    <submittedName>
        <fullName evidence="3">Carbon monoxide dehydrogenase large chain</fullName>
        <ecNumber evidence="3">1.2.7.4</ecNumber>
    </submittedName>
</protein>
<dbReference type="GO" id="GO:0005506">
    <property type="term" value="F:iron ion binding"/>
    <property type="evidence" value="ECO:0007669"/>
    <property type="project" value="InterPro"/>
</dbReference>
<accession>A0A8F5BQ20</accession>
<sequence length="698" mass="76261">MRRIDVYDLLVGKGNYVDDITYMGKYAVFIRSPYSHARVININKEDAERRGALVLTGKDLVSRSVESGEREGASLTTPLMAINKALYVGQPVALVIANDPYEAMDLAELVQIDYEPLEGIGSIEKALQNKVIVFEDLKTNVVREQTFEFGKINRQGRHLELDLYWSRSSGNPIEPYGAIVIPTDDGLTIISNQQAGNVVSNEIQKALGVKVVHKNVRQGGSFGEKFSLVRYLTVLGFAALKFKVPIKWIETRTEHLMASNGSGPERKFKIHAYYSSDGRVNSLDIHIWEDIGASRDAGQPFKPLGFLTGPYKVGGIRYTGTLVATNKNPAGAFRGAGTPPHTWALERTMDAIADDLGISKAEVRKINAIDSFPYDTGFAYYDSGNPRGLLDLALSRNDIFALRNKNTGVGLALSTDPSTPSGSERVKIKVKNNKVVIGLGFGPEGQGNEHSAVVMASRLLGISPDDVTYEILDNTELPTSFGPGGSRMAIYTFGAVSGAVEELKARLRRKAEVILNDKVIDYRDGYFIGENGGKVRITSLEGEEVDFTYTLQGKYRFNAYPFACDLAVVRVEDGKIRPIKHVVYIDPGTPIDEDLVREQVIGGTAIGISLALYEHYVYDDNANLLTTSLADYGMPTAADLPEIEVNIVPTPSPSTPYGAKGIGEIPVGIAAAAVTNAIEDVIKRRINRVPVSLEDLFE</sequence>
<name>A0A8F5BQ20_SACSH</name>
<dbReference type="InterPro" id="IPR000674">
    <property type="entry name" value="Ald_Oxase/Xan_DH_a/b"/>
</dbReference>
<evidence type="ECO:0000256" key="1">
    <source>
        <dbReference type="ARBA" id="ARBA00022505"/>
    </source>
</evidence>
<dbReference type="EMBL" id="CP077717">
    <property type="protein sequence ID" value="QXJ29373.1"/>
    <property type="molecule type" value="Genomic_DNA"/>
</dbReference>
<evidence type="ECO:0000313" key="4">
    <source>
        <dbReference type="Proteomes" id="UP000694018"/>
    </source>
</evidence>
<dbReference type="Pfam" id="PF02738">
    <property type="entry name" value="MoCoBD_1"/>
    <property type="match status" value="1"/>
</dbReference>
<dbReference type="InterPro" id="IPR046867">
    <property type="entry name" value="AldOxase/xan_DH_MoCoBD2"/>
</dbReference>
<dbReference type="Proteomes" id="UP000694018">
    <property type="component" value="Chromosome"/>
</dbReference>
<proteinExistence type="predicted"/>
<feature type="domain" description="Aldehyde oxidase/xanthine dehydrogenase a/b hammerhead" evidence="2">
    <location>
        <begin position="11"/>
        <end position="118"/>
    </location>
</feature>
<dbReference type="EC" id="1.2.7.4" evidence="3"/>
<keyword evidence="1" id="KW-0500">Molybdenum</keyword>
<keyword evidence="3" id="KW-0560">Oxidoreductase</keyword>
<dbReference type="KEGG" id="sshi:J5U23_02242"/>